<dbReference type="CDD" id="cd02966">
    <property type="entry name" value="TlpA_like_family"/>
    <property type="match status" value="1"/>
</dbReference>
<gene>
    <name evidence="2" type="ORF">C4F40_09005</name>
</gene>
<accession>A0ABR9T695</accession>
<reference evidence="2 3" key="1">
    <citation type="submission" date="2018-02" db="EMBL/GenBank/DDBJ databases">
        <title>Sphingobacterium KA21.</title>
        <authorList>
            <person name="Vasarhelyi B.M."/>
            <person name="Deshmukh S."/>
            <person name="Balint B."/>
            <person name="Kukolya J."/>
        </authorList>
    </citation>
    <scope>NUCLEOTIDE SEQUENCE [LARGE SCALE GENOMIC DNA]</scope>
    <source>
        <strain evidence="2 3">Ka21</strain>
    </source>
</reference>
<dbReference type="InterPro" id="IPR013766">
    <property type="entry name" value="Thioredoxin_domain"/>
</dbReference>
<evidence type="ECO:0000313" key="2">
    <source>
        <dbReference type="EMBL" id="MBE8720858.1"/>
    </source>
</evidence>
<evidence type="ECO:0000313" key="3">
    <source>
        <dbReference type="Proteomes" id="UP000618319"/>
    </source>
</evidence>
<proteinExistence type="predicted"/>
<feature type="domain" description="Thioredoxin" evidence="1">
    <location>
        <begin position="98"/>
        <end position="239"/>
    </location>
</feature>
<name>A0ABR9T695_9SPHI</name>
<evidence type="ECO:0000259" key="1">
    <source>
        <dbReference type="PROSITE" id="PS51352"/>
    </source>
</evidence>
<dbReference type="SUPFAM" id="SSF52833">
    <property type="entry name" value="Thioredoxin-like"/>
    <property type="match status" value="1"/>
</dbReference>
<dbReference type="Gene3D" id="3.40.30.10">
    <property type="entry name" value="Glutaredoxin"/>
    <property type="match status" value="1"/>
</dbReference>
<dbReference type="PANTHER" id="PTHR42852:SF13">
    <property type="entry name" value="PROTEIN DIPZ"/>
    <property type="match status" value="1"/>
</dbReference>
<sequence>MRKLRKGESYALLRAIGDALNTTIRSPLRCAHRDDGDKRGVVEPKRCIQPIVYHTKLVTLIISFICVLFSDAQAQSAGERAVIGAEDIKPLQIGDTLSEALWNLPLRVVKHPDGKDFIRLSDYRNKKLIILDFWATWCGSCISSMPRLDSIAHELSDNLVLLAVTTEDFSRVAKFMRTNAVLKKLAPLSITSGNVLSNYFPHSSVPHIVVVDNGVVKSFTSPDRLNRENLLLAINDGSKSWSEKFNYRHQVFPVKSSYVSSDHFYTVFSGYAEGLESRSGMFIDSLASTKRFYAWNLPVYQFLTLALGRVAIPKSLIELQDGVDSSFFFNSPITYEATFPSSSDKIEMEKYILHDLMRYTGYTGSLQQKNLPCWVIYRSDDKSESPAIDNDQGITIRELIRPINNMSGATPVMAEGDIRQLRISRDALDVPLDFETFRVFLNKHGFDLRRDTSDFTMLSVSAGSTSIK</sequence>
<dbReference type="Proteomes" id="UP000618319">
    <property type="component" value="Unassembled WGS sequence"/>
</dbReference>
<protein>
    <recommendedName>
        <fullName evidence="1">Thioredoxin domain-containing protein</fullName>
    </recommendedName>
</protein>
<comment type="caution">
    <text evidence="2">The sequence shown here is derived from an EMBL/GenBank/DDBJ whole genome shotgun (WGS) entry which is preliminary data.</text>
</comment>
<keyword evidence="3" id="KW-1185">Reference proteome</keyword>
<dbReference type="PROSITE" id="PS51352">
    <property type="entry name" value="THIOREDOXIN_2"/>
    <property type="match status" value="1"/>
</dbReference>
<dbReference type="InterPro" id="IPR036249">
    <property type="entry name" value="Thioredoxin-like_sf"/>
</dbReference>
<organism evidence="2 3">
    <name type="scientific">Sphingobacterium pedocola</name>
    <dbReference type="NCBI Taxonomy" id="2082722"/>
    <lineage>
        <taxon>Bacteria</taxon>
        <taxon>Pseudomonadati</taxon>
        <taxon>Bacteroidota</taxon>
        <taxon>Sphingobacteriia</taxon>
        <taxon>Sphingobacteriales</taxon>
        <taxon>Sphingobacteriaceae</taxon>
        <taxon>Sphingobacterium</taxon>
    </lineage>
</organism>
<dbReference type="RefSeq" id="WP_196940672.1">
    <property type="nucleotide sequence ID" value="NZ_MU158691.1"/>
</dbReference>
<dbReference type="EMBL" id="PSKQ01000018">
    <property type="protein sequence ID" value="MBE8720858.1"/>
    <property type="molecule type" value="Genomic_DNA"/>
</dbReference>
<dbReference type="InterPro" id="IPR050553">
    <property type="entry name" value="Thioredoxin_ResA/DsbE_sf"/>
</dbReference>
<dbReference type="Pfam" id="PF00085">
    <property type="entry name" value="Thioredoxin"/>
    <property type="match status" value="1"/>
</dbReference>
<dbReference type="PANTHER" id="PTHR42852">
    <property type="entry name" value="THIOL:DISULFIDE INTERCHANGE PROTEIN DSBE"/>
    <property type="match status" value="1"/>
</dbReference>